<dbReference type="OrthoDB" id="5288100at2"/>
<dbReference type="InterPro" id="IPR052551">
    <property type="entry name" value="UV-DNA_repair_photolyase"/>
</dbReference>
<dbReference type="RefSeq" id="WP_138481963.1">
    <property type="nucleotide sequence ID" value="NZ_PPSW01000019.1"/>
</dbReference>
<dbReference type="PANTHER" id="PTHR38657">
    <property type="entry name" value="SLR1343 PROTEIN"/>
    <property type="match status" value="1"/>
</dbReference>
<dbReference type="Proteomes" id="UP000309186">
    <property type="component" value="Unassembled WGS sequence"/>
</dbReference>
<dbReference type="Pfam" id="PF04244">
    <property type="entry name" value="DPRP"/>
    <property type="match status" value="1"/>
</dbReference>
<dbReference type="InterPro" id="IPR007357">
    <property type="entry name" value="PhrB-like"/>
</dbReference>
<dbReference type="AlphaFoldDB" id="A0A5R9Q376"/>
<dbReference type="GO" id="GO:0016829">
    <property type="term" value="F:lyase activity"/>
    <property type="evidence" value="ECO:0007669"/>
    <property type="project" value="UniProtKB-KW"/>
</dbReference>
<dbReference type="PANTHER" id="PTHR38657:SF1">
    <property type="entry name" value="SLR1343 PROTEIN"/>
    <property type="match status" value="1"/>
</dbReference>
<organism evidence="1 2">
    <name type="scientific">Pseudoalteromonas phenolica</name>
    <dbReference type="NCBI Taxonomy" id="161398"/>
    <lineage>
        <taxon>Bacteria</taxon>
        <taxon>Pseudomonadati</taxon>
        <taxon>Pseudomonadota</taxon>
        <taxon>Gammaproteobacteria</taxon>
        <taxon>Alteromonadales</taxon>
        <taxon>Pseudoalteromonadaceae</taxon>
        <taxon>Pseudoalteromonas</taxon>
    </lineage>
</organism>
<name>A0A5R9Q376_9GAMM</name>
<proteinExistence type="predicted"/>
<evidence type="ECO:0000313" key="1">
    <source>
        <dbReference type="EMBL" id="TLX46699.1"/>
    </source>
</evidence>
<gene>
    <name evidence="1" type="ORF">C1E24_12610</name>
</gene>
<dbReference type="Gene3D" id="3.40.50.620">
    <property type="entry name" value="HUPs"/>
    <property type="match status" value="1"/>
</dbReference>
<dbReference type="Gene3D" id="1.10.10.1710">
    <property type="entry name" value="Deoxyribodipyrimidine photolyase-related"/>
    <property type="match status" value="1"/>
</dbReference>
<reference evidence="1 2" key="1">
    <citation type="submission" date="2018-01" db="EMBL/GenBank/DDBJ databases">
        <title>Co-occurrence of chitin degradation, pigmentation and bioactivity in marine Pseudoalteromonas.</title>
        <authorList>
            <person name="Paulsen S."/>
            <person name="Gram L."/>
            <person name="Machado H."/>
        </authorList>
    </citation>
    <scope>NUCLEOTIDE SEQUENCE [LARGE SCALE GENOMIC DNA]</scope>
    <source>
        <strain evidence="1 2">S3663</strain>
    </source>
</reference>
<dbReference type="EMBL" id="PPSW01000019">
    <property type="protein sequence ID" value="TLX46699.1"/>
    <property type="molecule type" value="Genomic_DNA"/>
</dbReference>
<keyword evidence="1" id="KW-0456">Lyase</keyword>
<comment type="caution">
    <text evidence="1">The sequence shown here is derived from an EMBL/GenBank/DDBJ whole genome shotgun (WGS) entry which is preliminary data.</text>
</comment>
<dbReference type="SUPFAM" id="SSF48173">
    <property type="entry name" value="Cryptochrome/photolyase FAD-binding domain"/>
    <property type="match status" value="1"/>
</dbReference>
<dbReference type="Gene3D" id="1.25.40.80">
    <property type="match status" value="1"/>
</dbReference>
<dbReference type="InterPro" id="IPR014729">
    <property type="entry name" value="Rossmann-like_a/b/a_fold"/>
</dbReference>
<dbReference type="Gene3D" id="1.10.579.10">
    <property type="entry name" value="DNA Cyclobutane Dipyrimidine Photolyase, subunit A, domain 3"/>
    <property type="match status" value="1"/>
</dbReference>
<sequence length="531" mass="61357">MNNQYQTLRLVLGDQLNASHSWYQDKNESVLYVIAELHQEATYTVHHIQKVQAFFAAMQGFAAGLKQAGFHVLHLTLDDTAEYKSLPELLSHLIQKFGIQQFEYQLADEARLRTQISEFCQSLEIKTIGFEAEHFYVSDQELGQYFKANKKHRLEHFYRTMRARFDILMRNGEPEGGQWNYDKDNREKLKKQDLGNVPQPLLFANDVSEINERIARHNIKTMGKGDNTLLWPINRKQSVELLNFFCEVCLPHFGRFQDAMTGQLKGLPEGLSEGLCEDIGWSLYHSRISFALNSKILSPKQVVDTAIHYYRQSNGKINLAQIEGFVRQILGWREFVRGVYWANMPNYATLNHLETTRALPSWFWDANTKMNCQHHAIRQSLDYAYAHHIQRLMITGNFCLIAGIHPDEVDAWYLGMYIDAIEWVEMPNTRGMSQFADGGIVGSKAYAASGNYVKKMSDYCSSCAYKVTETVGSNACPLNSLYWHFMHRNQEKLGNNPRTAMVFKNWLKKTDEQRAEVLNQAETYLDNINNI</sequence>
<protein>
    <submittedName>
        <fullName evidence="1">Cryptochrome/photolyase family protein</fullName>
    </submittedName>
</protein>
<evidence type="ECO:0000313" key="2">
    <source>
        <dbReference type="Proteomes" id="UP000309186"/>
    </source>
</evidence>
<dbReference type="InterPro" id="IPR036134">
    <property type="entry name" value="Crypto/Photolyase_FAD-like_sf"/>
</dbReference>
<accession>A0A5R9Q376</accession>